<dbReference type="Proteomes" id="UP000220246">
    <property type="component" value="Unassembled WGS sequence"/>
</dbReference>
<evidence type="ECO:0000256" key="2">
    <source>
        <dbReference type="ARBA" id="ARBA00022827"/>
    </source>
</evidence>
<feature type="binding site" evidence="5">
    <location>
        <position position="48"/>
    </location>
    <ligand>
        <name>FAD</name>
        <dbReference type="ChEBI" id="CHEBI:57692"/>
    </ligand>
</feature>
<dbReference type="Pfam" id="PF07992">
    <property type="entry name" value="Pyr_redox_2"/>
    <property type="match status" value="1"/>
</dbReference>
<evidence type="ECO:0000313" key="8">
    <source>
        <dbReference type="Proteomes" id="UP000220246"/>
    </source>
</evidence>
<feature type="binding site" evidence="5">
    <location>
        <position position="345"/>
    </location>
    <ligand>
        <name>FAD</name>
        <dbReference type="ChEBI" id="CHEBI:57692"/>
    </ligand>
</feature>
<feature type="binding site" evidence="5">
    <location>
        <position position="56"/>
    </location>
    <ligand>
        <name>FAD</name>
        <dbReference type="ChEBI" id="CHEBI:57692"/>
    </ligand>
</feature>
<feature type="binding site" evidence="5">
    <location>
        <position position="101"/>
    </location>
    <ligand>
        <name>FAD</name>
        <dbReference type="ChEBI" id="CHEBI:57692"/>
    </ligand>
</feature>
<dbReference type="GO" id="GO:0050661">
    <property type="term" value="F:NADP binding"/>
    <property type="evidence" value="ECO:0007669"/>
    <property type="project" value="UniProtKB-UniRule"/>
</dbReference>
<keyword evidence="1 5" id="KW-0285">Flavoprotein</keyword>
<comment type="catalytic activity">
    <reaction evidence="5">
        <text>2 reduced [2Fe-2S]-[ferredoxin] + NADP(+) + H(+) = 2 oxidized [2Fe-2S]-[ferredoxin] + NADPH</text>
        <dbReference type="Rhea" id="RHEA:20125"/>
        <dbReference type="Rhea" id="RHEA-COMP:10000"/>
        <dbReference type="Rhea" id="RHEA-COMP:10001"/>
        <dbReference type="ChEBI" id="CHEBI:15378"/>
        <dbReference type="ChEBI" id="CHEBI:33737"/>
        <dbReference type="ChEBI" id="CHEBI:33738"/>
        <dbReference type="ChEBI" id="CHEBI:57783"/>
        <dbReference type="ChEBI" id="CHEBI:58349"/>
        <dbReference type="EC" id="1.18.1.2"/>
    </reaction>
</comment>
<dbReference type="EC" id="1.18.1.2" evidence="5"/>
<comment type="caution">
    <text evidence="7">The sequence shown here is derived from an EMBL/GenBank/DDBJ whole genome shotgun (WGS) entry which is preliminary data.</text>
</comment>
<dbReference type="InterPro" id="IPR022890">
    <property type="entry name" value="Fd--NADP_Rdtase_type_2"/>
</dbReference>
<dbReference type="PANTHER" id="PTHR48105">
    <property type="entry name" value="THIOREDOXIN REDUCTASE 1-RELATED-RELATED"/>
    <property type="match status" value="1"/>
</dbReference>
<evidence type="ECO:0000259" key="6">
    <source>
        <dbReference type="Pfam" id="PF07992"/>
    </source>
</evidence>
<evidence type="ECO:0000256" key="4">
    <source>
        <dbReference type="ARBA" id="ARBA00023002"/>
    </source>
</evidence>
<comment type="similarity">
    <text evidence="5">Belongs to the ferredoxin--NADP reductase type 2 family.</text>
</comment>
<feature type="binding site" evidence="5">
    <location>
        <position position="61"/>
    </location>
    <ligand>
        <name>FAD</name>
        <dbReference type="ChEBI" id="CHEBI:57692"/>
    </ligand>
</feature>
<comment type="cofactor">
    <cofactor evidence="5">
        <name>FAD</name>
        <dbReference type="ChEBI" id="CHEBI:57692"/>
    </cofactor>
    <text evidence="5">Binds 1 FAD per subunit.</text>
</comment>
<dbReference type="RefSeq" id="WP_066535370.1">
    <property type="nucleotide sequence ID" value="NZ_PDEA01000001.1"/>
</dbReference>
<keyword evidence="8" id="KW-1185">Reference proteome</keyword>
<dbReference type="OrthoDB" id="9806179at2"/>
<proteinExistence type="inferred from homology"/>
<gene>
    <name evidence="7" type="ORF">CRM82_10515</name>
</gene>
<dbReference type="HAMAP" id="MF_01685">
    <property type="entry name" value="FENR2"/>
    <property type="match status" value="1"/>
</dbReference>
<name>A0A2A7UUH5_COMTR</name>
<feature type="binding site" evidence="5">
    <location>
        <position position="136"/>
    </location>
    <ligand>
        <name>FAD</name>
        <dbReference type="ChEBI" id="CHEBI:57692"/>
    </ligand>
</feature>
<dbReference type="PRINTS" id="PR00469">
    <property type="entry name" value="PNDRDTASEII"/>
</dbReference>
<dbReference type="GO" id="GO:0004324">
    <property type="term" value="F:ferredoxin-NADP+ reductase activity"/>
    <property type="evidence" value="ECO:0007669"/>
    <property type="project" value="UniProtKB-UniRule"/>
</dbReference>
<dbReference type="InterPro" id="IPR023753">
    <property type="entry name" value="FAD/NAD-binding_dom"/>
</dbReference>
<keyword evidence="2 5" id="KW-0274">FAD</keyword>
<feature type="domain" description="FAD/NAD(P)-binding" evidence="6">
    <location>
        <begin position="20"/>
        <end position="306"/>
    </location>
</feature>
<comment type="caution">
    <text evidence="5">Lacks conserved residue(s) required for the propagation of feature annotation.</text>
</comment>
<dbReference type="GeneID" id="80801039"/>
<dbReference type="InterPro" id="IPR036188">
    <property type="entry name" value="FAD/NAD-bd_sf"/>
</dbReference>
<comment type="subunit">
    <text evidence="5">Homodimer.</text>
</comment>
<keyword evidence="3 5" id="KW-0521">NADP</keyword>
<dbReference type="AlphaFoldDB" id="A0A2A7UUH5"/>
<sequence>MPLQAAAAQPADTAAPITTDVVVVGAGPVGLFQVFELGLLGLRAHVVDALPHAGGQCAELYPDKPIYDIPGIRACTGRELSERLQQQAAPFSPVYHLGQQVEQLQRLADDRLLLTTHTGTRFAARSLILAAGVGAFVPRALKVEGADALVGSQLFYHPHQLGHARSRHVVVLGGDETAVAAAVACATAQDAASTTLLHRRDVFTGPDALLAQLADLRAQGRIQVVAGQPAALQQAADGRLQALEVALPDGSTQALHADLLLAYLGISPKLGPIAEWGLELERKQLPVDTARFATAEPGIYAVGDINTYPGKRKLILCGFHEATLAAFAVAEQLSGQAPLLQYTTSSSHLHALLGVHSAD</sequence>
<dbReference type="EMBL" id="PDEA01000001">
    <property type="protein sequence ID" value="PEH88965.1"/>
    <property type="molecule type" value="Genomic_DNA"/>
</dbReference>
<dbReference type="PRINTS" id="PR00368">
    <property type="entry name" value="FADPNR"/>
</dbReference>
<protein>
    <recommendedName>
        <fullName evidence="5">Ferredoxin--NADP reductase</fullName>
        <shortName evidence="5">FNR</shortName>
        <shortName evidence="5">Fd-NADP(+) reductase</shortName>
        <ecNumber evidence="5">1.18.1.2</ecNumber>
    </recommendedName>
</protein>
<organism evidence="7 8">
    <name type="scientific">Comamonas terrigena</name>
    <dbReference type="NCBI Taxonomy" id="32013"/>
    <lineage>
        <taxon>Bacteria</taxon>
        <taxon>Pseudomonadati</taxon>
        <taxon>Pseudomonadota</taxon>
        <taxon>Betaproteobacteria</taxon>
        <taxon>Burkholderiales</taxon>
        <taxon>Comamonadaceae</taxon>
        <taxon>Comamonas</taxon>
    </lineage>
</organism>
<evidence type="ECO:0000256" key="5">
    <source>
        <dbReference type="HAMAP-Rule" id="MF_01685"/>
    </source>
</evidence>
<reference evidence="8" key="1">
    <citation type="submission" date="2017-09" db="EMBL/GenBank/DDBJ databases">
        <title>FDA dAtabase for Regulatory Grade micrObial Sequences (FDA-ARGOS): Supporting development and validation of Infectious Disease Dx tests.</title>
        <authorList>
            <person name="Minogue T."/>
            <person name="Wolcott M."/>
            <person name="Wasieloski L."/>
            <person name="Aguilar W."/>
            <person name="Moore D."/>
            <person name="Tallon L."/>
            <person name="Sadzewicz L."/>
            <person name="Ott S."/>
            <person name="Zhao X."/>
            <person name="Nagaraj S."/>
            <person name="Vavikolanu K."/>
            <person name="Aluvathingal J."/>
            <person name="Nadendla S."/>
            <person name="Sichtig H."/>
        </authorList>
    </citation>
    <scope>NUCLEOTIDE SEQUENCE [LARGE SCALE GENOMIC DNA]</scope>
    <source>
        <strain evidence="8">FDAARGOS_394</strain>
    </source>
</reference>
<feature type="binding site" evidence="5">
    <location>
        <position position="304"/>
    </location>
    <ligand>
        <name>FAD</name>
        <dbReference type="ChEBI" id="CHEBI:57692"/>
    </ligand>
</feature>
<dbReference type="STRING" id="1219032.GCA_001515545_01601"/>
<dbReference type="InterPro" id="IPR050097">
    <property type="entry name" value="Ferredoxin-NADP_redctase_2"/>
</dbReference>
<accession>A0A2A7UUH5</accession>
<evidence type="ECO:0000313" key="7">
    <source>
        <dbReference type="EMBL" id="PEH88965.1"/>
    </source>
</evidence>
<evidence type="ECO:0000256" key="1">
    <source>
        <dbReference type="ARBA" id="ARBA00022630"/>
    </source>
</evidence>
<dbReference type="SUPFAM" id="SSF51905">
    <property type="entry name" value="FAD/NAD(P)-binding domain"/>
    <property type="match status" value="2"/>
</dbReference>
<dbReference type="GO" id="GO:0050660">
    <property type="term" value="F:flavin adenine dinucleotide binding"/>
    <property type="evidence" value="ECO:0007669"/>
    <property type="project" value="UniProtKB-UniRule"/>
</dbReference>
<evidence type="ECO:0000256" key="3">
    <source>
        <dbReference type="ARBA" id="ARBA00022857"/>
    </source>
</evidence>
<dbReference type="Gene3D" id="3.50.50.60">
    <property type="entry name" value="FAD/NAD(P)-binding domain"/>
    <property type="match status" value="2"/>
</dbReference>
<keyword evidence="4 5" id="KW-0560">Oxidoreductase</keyword>